<gene>
    <name evidence="3" type="ORF">AKJ17_00905</name>
</gene>
<dbReference type="Pfam" id="PF00106">
    <property type="entry name" value="adh_short"/>
    <property type="match status" value="1"/>
</dbReference>
<dbReference type="InterPro" id="IPR020904">
    <property type="entry name" value="Sc_DH/Rdtase_CS"/>
</dbReference>
<organism evidence="3 4">
    <name type="scientific">Vibrio nereis</name>
    <dbReference type="NCBI Taxonomy" id="693"/>
    <lineage>
        <taxon>Bacteria</taxon>
        <taxon>Pseudomonadati</taxon>
        <taxon>Pseudomonadota</taxon>
        <taxon>Gammaproteobacteria</taxon>
        <taxon>Vibrionales</taxon>
        <taxon>Vibrionaceae</taxon>
        <taxon>Vibrio</taxon>
    </lineage>
</organism>
<dbReference type="Gene3D" id="3.40.50.720">
    <property type="entry name" value="NAD(P)-binding Rossmann-like Domain"/>
    <property type="match status" value="1"/>
</dbReference>
<dbReference type="GO" id="GO:0016020">
    <property type="term" value="C:membrane"/>
    <property type="evidence" value="ECO:0007669"/>
    <property type="project" value="TreeGrafter"/>
</dbReference>
<comment type="similarity">
    <text evidence="1">Belongs to the short-chain dehydrogenases/reductases (SDR) family.</text>
</comment>
<sequence>MNSVLITGATSGIGLQLARDYAQDGWDVIACGRNSDVLTQLEQEFSQISGLKFDLTDLQDSKEAVSQLPYQPHLWIFNAGDCEYIDEGVMDAELVKRVFNVNVVGLANAIEACQTHFIPGHRIAIVGSIASELALPRAEAYGASKAAVGYLARTLQLDLKSKRIDVSVIYPGFVKTPLTDKNTFDMPMVIPVEQASREIRDGLSKGRAHIYFPKRFTSIIRLIGALPYRWQTLITAKLISN</sequence>
<dbReference type="PROSITE" id="PS00061">
    <property type="entry name" value="ADH_SHORT"/>
    <property type="match status" value="1"/>
</dbReference>
<keyword evidence="2" id="KW-0560">Oxidoreductase</keyword>
<comment type="caution">
    <text evidence="3">The sequence shown here is derived from an EMBL/GenBank/DDBJ whole genome shotgun (WGS) entry which is preliminary data.</text>
</comment>
<dbReference type="RefSeq" id="WP_053393901.1">
    <property type="nucleotide sequence ID" value="NZ_LHPJ01000001.1"/>
</dbReference>
<dbReference type="SUPFAM" id="SSF51735">
    <property type="entry name" value="NAD(P)-binding Rossmann-fold domains"/>
    <property type="match status" value="1"/>
</dbReference>
<dbReference type="PRINTS" id="PR00081">
    <property type="entry name" value="GDHRDH"/>
</dbReference>
<reference evidence="4" key="1">
    <citation type="submission" date="2015-08" db="EMBL/GenBank/DDBJ databases">
        <title>Vibrio galatheae sp. nov., a novel member of the Vibrionaceae family isolated from the Solomon Islands.</title>
        <authorList>
            <person name="Giubergia S."/>
            <person name="Machado H."/>
            <person name="Mateiu R.V."/>
            <person name="Gram L."/>
        </authorList>
    </citation>
    <scope>NUCLEOTIDE SEQUENCE [LARGE SCALE GENOMIC DNA]</scope>
    <source>
        <strain evidence="4">DSM 19584</strain>
    </source>
</reference>
<dbReference type="OrthoDB" id="335726at2"/>
<dbReference type="EMBL" id="LHPJ01000001">
    <property type="protein sequence ID" value="KOO05389.1"/>
    <property type="molecule type" value="Genomic_DNA"/>
</dbReference>
<dbReference type="NCBIfam" id="NF004765">
    <property type="entry name" value="PRK06101.1"/>
    <property type="match status" value="1"/>
</dbReference>
<evidence type="ECO:0000256" key="2">
    <source>
        <dbReference type="ARBA" id="ARBA00023002"/>
    </source>
</evidence>
<dbReference type="AlphaFoldDB" id="A0A0M0HTJ8"/>
<evidence type="ECO:0000313" key="3">
    <source>
        <dbReference type="EMBL" id="KOO05389.1"/>
    </source>
</evidence>
<dbReference type="STRING" id="693.AKJ17_00905"/>
<dbReference type="InterPro" id="IPR002347">
    <property type="entry name" value="SDR_fam"/>
</dbReference>
<dbReference type="Proteomes" id="UP000037515">
    <property type="component" value="Unassembled WGS sequence"/>
</dbReference>
<protein>
    <submittedName>
        <fullName evidence="3">Short-chain dehydrogenase</fullName>
    </submittedName>
</protein>
<keyword evidence="4" id="KW-1185">Reference proteome</keyword>
<dbReference type="InterPro" id="IPR036291">
    <property type="entry name" value="NAD(P)-bd_dom_sf"/>
</dbReference>
<dbReference type="PANTHER" id="PTHR44196">
    <property type="entry name" value="DEHYDROGENASE/REDUCTASE SDR FAMILY MEMBER 7B"/>
    <property type="match status" value="1"/>
</dbReference>
<evidence type="ECO:0000256" key="1">
    <source>
        <dbReference type="ARBA" id="ARBA00006484"/>
    </source>
</evidence>
<dbReference type="PATRIC" id="fig|693.5.peg.184"/>
<name>A0A0M0HTJ8_VIBNE</name>
<proteinExistence type="inferred from homology"/>
<evidence type="ECO:0000313" key="4">
    <source>
        <dbReference type="Proteomes" id="UP000037515"/>
    </source>
</evidence>
<accession>A0A0M0HTJ8</accession>
<dbReference type="PANTHER" id="PTHR44196:SF1">
    <property type="entry name" value="DEHYDROGENASE_REDUCTASE SDR FAMILY MEMBER 7B"/>
    <property type="match status" value="1"/>
</dbReference>
<dbReference type="GO" id="GO:0016491">
    <property type="term" value="F:oxidoreductase activity"/>
    <property type="evidence" value="ECO:0007669"/>
    <property type="project" value="UniProtKB-KW"/>
</dbReference>